<feature type="signal peptide" evidence="9">
    <location>
        <begin position="1"/>
        <end position="23"/>
    </location>
</feature>
<feature type="chain" id="PRO_5035262658" evidence="9">
    <location>
        <begin position="24"/>
        <end position="189"/>
    </location>
</feature>
<dbReference type="GO" id="GO:0002376">
    <property type="term" value="P:immune system process"/>
    <property type="evidence" value="ECO:0007669"/>
    <property type="project" value="UniProtKB-KW"/>
</dbReference>
<reference evidence="11" key="1">
    <citation type="submission" date="2020-07" db="EMBL/GenBank/DDBJ databases">
        <title>Clarias magur genome sequencing, assembly and annotation.</title>
        <authorList>
            <person name="Kushwaha B."/>
            <person name="Kumar R."/>
            <person name="Das P."/>
            <person name="Joshi C.G."/>
            <person name="Kumar D."/>
            <person name="Nagpure N.S."/>
            <person name="Pandey M."/>
            <person name="Agarwal S."/>
            <person name="Srivastava S."/>
            <person name="Singh M."/>
            <person name="Sahoo L."/>
            <person name="Jayasankar P."/>
            <person name="Meher P.K."/>
            <person name="Koringa P.G."/>
            <person name="Iquebal M.A."/>
            <person name="Das S.P."/>
            <person name="Bit A."/>
            <person name="Patnaik S."/>
            <person name="Patel N."/>
            <person name="Shah T.M."/>
            <person name="Hinsu A."/>
            <person name="Jena J.K."/>
        </authorList>
    </citation>
    <scope>NUCLEOTIDE SEQUENCE</scope>
    <source>
        <strain evidence="11">CIFAMagur01</strain>
        <tissue evidence="11">Testis</tissue>
    </source>
</reference>
<dbReference type="SUPFAM" id="SSF48726">
    <property type="entry name" value="Immunoglobulin"/>
    <property type="match status" value="1"/>
</dbReference>
<evidence type="ECO:0000256" key="7">
    <source>
        <dbReference type="ARBA" id="ARBA00023180"/>
    </source>
</evidence>
<keyword evidence="8" id="KW-0812">Transmembrane</keyword>
<accession>A0A8J4U521</accession>
<proteinExistence type="predicted"/>
<sequence length="189" mass="21003">MVQFNTLPPVFLCVMGLLSETRCSLTLEAEAGDKVTIWGEHDLTVTDPIFWFKQTSGSVPLLIGCKKFRTSAPSETCLFFTESERIVMSVYDKNTSLTITAVNVSDTGLYYCGYTKLDQANFRNLTSLHVKGGNKIISEDKATVCDSPAVFCMLSVVFGALIVILFSVLIFIILKHRKNHTGDKEEDNE</sequence>
<evidence type="ECO:0000256" key="3">
    <source>
        <dbReference type="ARBA" id="ARBA00022729"/>
    </source>
</evidence>
<keyword evidence="4" id="KW-0391">Immunity</keyword>
<dbReference type="GO" id="GO:0009617">
    <property type="term" value="P:response to bacterium"/>
    <property type="evidence" value="ECO:0007669"/>
    <property type="project" value="TreeGrafter"/>
</dbReference>
<dbReference type="AlphaFoldDB" id="A0A8J4U521"/>
<evidence type="ECO:0000256" key="5">
    <source>
        <dbReference type="ARBA" id="ARBA00023136"/>
    </source>
</evidence>
<feature type="non-terminal residue" evidence="11">
    <location>
        <position position="189"/>
    </location>
</feature>
<evidence type="ECO:0000256" key="4">
    <source>
        <dbReference type="ARBA" id="ARBA00022859"/>
    </source>
</evidence>
<protein>
    <submittedName>
        <fullName evidence="11">Ig kappa chain V19-17-like</fullName>
    </submittedName>
</protein>
<keyword evidence="12" id="KW-1185">Reference proteome</keyword>
<keyword evidence="3 9" id="KW-0732">Signal</keyword>
<dbReference type="InterPro" id="IPR052051">
    <property type="entry name" value="TCR_complex_component"/>
</dbReference>
<dbReference type="Gene3D" id="2.60.40.10">
    <property type="entry name" value="Immunoglobulins"/>
    <property type="match status" value="1"/>
</dbReference>
<dbReference type="Proteomes" id="UP000727407">
    <property type="component" value="Unassembled WGS sequence"/>
</dbReference>
<dbReference type="InterPro" id="IPR013783">
    <property type="entry name" value="Ig-like_fold"/>
</dbReference>
<evidence type="ECO:0000313" key="12">
    <source>
        <dbReference type="Proteomes" id="UP000727407"/>
    </source>
</evidence>
<feature type="transmembrane region" description="Helical" evidence="8">
    <location>
        <begin position="148"/>
        <end position="174"/>
    </location>
</feature>
<evidence type="ECO:0000256" key="6">
    <source>
        <dbReference type="ARBA" id="ARBA00023157"/>
    </source>
</evidence>
<dbReference type="CDD" id="cd00099">
    <property type="entry name" value="IgV"/>
    <property type="match status" value="1"/>
</dbReference>
<keyword evidence="8" id="KW-1133">Transmembrane helix</keyword>
<evidence type="ECO:0000256" key="2">
    <source>
        <dbReference type="ARBA" id="ARBA00022475"/>
    </source>
</evidence>
<evidence type="ECO:0000256" key="9">
    <source>
        <dbReference type="SAM" id="SignalP"/>
    </source>
</evidence>
<evidence type="ECO:0000313" key="11">
    <source>
        <dbReference type="EMBL" id="KAF5900158.1"/>
    </source>
</evidence>
<evidence type="ECO:0000256" key="8">
    <source>
        <dbReference type="SAM" id="Phobius"/>
    </source>
</evidence>
<dbReference type="EMBL" id="QNUK01000144">
    <property type="protein sequence ID" value="KAF5900158.1"/>
    <property type="molecule type" value="Genomic_DNA"/>
</dbReference>
<evidence type="ECO:0000259" key="10">
    <source>
        <dbReference type="Pfam" id="PF07686"/>
    </source>
</evidence>
<keyword evidence="6" id="KW-1015">Disulfide bond</keyword>
<dbReference type="GO" id="GO:0005886">
    <property type="term" value="C:plasma membrane"/>
    <property type="evidence" value="ECO:0007669"/>
    <property type="project" value="UniProtKB-SubCell"/>
</dbReference>
<dbReference type="Pfam" id="PF07686">
    <property type="entry name" value="V-set"/>
    <property type="match status" value="1"/>
</dbReference>
<keyword evidence="7" id="KW-0325">Glycoprotein</keyword>
<evidence type="ECO:0000256" key="1">
    <source>
        <dbReference type="ARBA" id="ARBA00004236"/>
    </source>
</evidence>
<dbReference type="OrthoDB" id="9932608at2759"/>
<organism evidence="11 12">
    <name type="scientific">Clarias magur</name>
    <name type="common">Asian catfish</name>
    <name type="synonym">Macropteronotus magur</name>
    <dbReference type="NCBI Taxonomy" id="1594786"/>
    <lineage>
        <taxon>Eukaryota</taxon>
        <taxon>Metazoa</taxon>
        <taxon>Chordata</taxon>
        <taxon>Craniata</taxon>
        <taxon>Vertebrata</taxon>
        <taxon>Euteleostomi</taxon>
        <taxon>Actinopterygii</taxon>
        <taxon>Neopterygii</taxon>
        <taxon>Teleostei</taxon>
        <taxon>Ostariophysi</taxon>
        <taxon>Siluriformes</taxon>
        <taxon>Clariidae</taxon>
        <taxon>Clarias</taxon>
    </lineage>
</organism>
<dbReference type="PANTHER" id="PTHR19433">
    <property type="entry name" value="T-CELL RECEPTOR ALPHA CHAIN V REGION-RELATED"/>
    <property type="match status" value="1"/>
</dbReference>
<keyword evidence="2" id="KW-1003">Cell membrane</keyword>
<gene>
    <name evidence="11" type="ORF">DAT39_010119</name>
</gene>
<keyword evidence="5 8" id="KW-0472">Membrane</keyword>
<comment type="subcellular location">
    <subcellularLocation>
        <location evidence="1">Cell membrane</location>
    </subcellularLocation>
</comment>
<dbReference type="InterPro" id="IPR036179">
    <property type="entry name" value="Ig-like_dom_sf"/>
</dbReference>
<feature type="domain" description="Immunoglobulin V-set" evidence="10">
    <location>
        <begin position="46"/>
        <end position="130"/>
    </location>
</feature>
<dbReference type="InterPro" id="IPR013106">
    <property type="entry name" value="Ig_V-set"/>
</dbReference>
<name>A0A8J4U521_CLAMG</name>
<comment type="caution">
    <text evidence="11">The sequence shown here is derived from an EMBL/GenBank/DDBJ whole genome shotgun (WGS) entry which is preliminary data.</text>
</comment>
<dbReference type="PANTHER" id="PTHR19433:SF111">
    <property type="entry name" value="T CELL RECEPTOR ALPHA VARIABLE 4"/>
    <property type="match status" value="1"/>
</dbReference>